<gene>
    <name evidence="2" type="ORF">CLV68_0431</name>
</gene>
<dbReference type="Proteomes" id="UP000282454">
    <property type="component" value="Unassembled WGS sequence"/>
</dbReference>
<dbReference type="AlphaFoldDB" id="A0A421B681"/>
<sequence length="55" mass="5809">MIVKVGHETFGDIALGQIAPKFGILMVAMIVVSFALGQKSVIVNIASSKYSAEVE</sequence>
<feature type="transmembrane region" description="Helical" evidence="1">
    <location>
        <begin position="18"/>
        <end position="37"/>
    </location>
</feature>
<keyword evidence="3" id="KW-1185">Reference proteome</keyword>
<dbReference type="EMBL" id="RCDD01000001">
    <property type="protein sequence ID" value="RLK59941.1"/>
    <property type="molecule type" value="Genomic_DNA"/>
</dbReference>
<evidence type="ECO:0000256" key="1">
    <source>
        <dbReference type="SAM" id="Phobius"/>
    </source>
</evidence>
<proteinExistence type="predicted"/>
<keyword evidence="1" id="KW-0812">Transmembrane</keyword>
<protein>
    <submittedName>
        <fullName evidence="2">Uncharacterized protein</fullName>
    </submittedName>
</protein>
<name>A0A421B681_9PSEU</name>
<comment type="caution">
    <text evidence="2">The sequence shown here is derived from an EMBL/GenBank/DDBJ whole genome shotgun (WGS) entry which is preliminary data.</text>
</comment>
<evidence type="ECO:0000313" key="3">
    <source>
        <dbReference type="Proteomes" id="UP000282454"/>
    </source>
</evidence>
<evidence type="ECO:0000313" key="2">
    <source>
        <dbReference type="EMBL" id="RLK59941.1"/>
    </source>
</evidence>
<accession>A0A421B681</accession>
<reference evidence="2 3" key="1">
    <citation type="submission" date="2018-10" db="EMBL/GenBank/DDBJ databases">
        <title>Genomic Encyclopedia of Archaeal and Bacterial Type Strains, Phase II (KMG-II): from individual species to whole genera.</title>
        <authorList>
            <person name="Goeker M."/>
        </authorList>
    </citation>
    <scope>NUCLEOTIDE SEQUENCE [LARGE SCALE GENOMIC DNA]</scope>
    <source>
        <strain evidence="2 3">DSM 45657</strain>
    </source>
</reference>
<organism evidence="2 3">
    <name type="scientific">Actinokineospora cianjurensis</name>
    <dbReference type="NCBI Taxonomy" id="585224"/>
    <lineage>
        <taxon>Bacteria</taxon>
        <taxon>Bacillati</taxon>
        <taxon>Actinomycetota</taxon>
        <taxon>Actinomycetes</taxon>
        <taxon>Pseudonocardiales</taxon>
        <taxon>Pseudonocardiaceae</taxon>
        <taxon>Actinokineospora</taxon>
    </lineage>
</organism>
<keyword evidence="1" id="KW-0472">Membrane</keyword>
<keyword evidence="1" id="KW-1133">Transmembrane helix</keyword>